<keyword evidence="2" id="KW-1185">Reference proteome</keyword>
<name>A0A399RKG7_9PROT</name>
<reference evidence="1 2" key="1">
    <citation type="submission" date="2018-08" db="EMBL/GenBank/DDBJ databases">
        <title>Henriciella mobilis sp. nov., isolated from seawater.</title>
        <authorList>
            <person name="Cheng H."/>
            <person name="Wu Y.-H."/>
            <person name="Xu X.-W."/>
            <person name="Guo L.-L."/>
        </authorList>
    </citation>
    <scope>NUCLEOTIDE SEQUENCE [LARGE SCALE GENOMIC DNA]</scope>
    <source>
        <strain evidence="1 2">JN25</strain>
    </source>
</reference>
<sequence>MNRFSQQDLDEIDQLWRSVPADHVWTGWSASGAEPEEIWLYRTRAHWRKFPLRKTDNGFALFDERGRPVADAETLSDLLRAVESIPGLADSAAQENGD</sequence>
<accession>A0A399RKG7</accession>
<evidence type="ECO:0000313" key="1">
    <source>
        <dbReference type="EMBL" id="RIJ30249.1"/>
    </source>
</evidence>
<dbReference type="EMBL" id="QWFX01000006">
    <property type="protein sequence ID" value="RIJ30249.1"/>
    <property type="molecule type" value="Genomic_DNA"/>
</dbReference>
<dbReference type="AlphaFoldDB" id="A0A399RKG7"/>
<comment type="caution">
    <text evidence="1">The sequence shown here is derived from an EMBL/GenBank/DDBJ whole genome shotgun (WGS) entry which is preliminary data.</text>
</comment>
<dbReference type="RefSeq" id="WP_119375569.1">
    <property type="nucleotide sequence ID" value="NZ_QWFX01000006.1"/>
</dbReference>
<evidence type="ECO:0000313" key="2">
    <source>
        <dbReference type="Proteomes" id="UP000266385"/>
    </source>
</evidence>
<protein>
    <submittedName>
        <fullName evidence="1">Uncharacterized protein</fullName>
    </submittedName>
</protein>
<dbReference type="Proteomes" id="UP000266385">
    <property type="component" value="Unassembled WGS sequence"/>
</dbReference>
<organism evidence="1 2">
    <name type="scientific">Henriciella mobilis</name>
    <dbReference type="NCBI Taxonomy" id="2305467"/>
    <lineage>
        <taxon>Bacteria</taxon>
        <taxon>Pseudomonadati</taxon>
        <taxon>Pseudomonadota</taxon>
        <taxon>Alphaproteobacteria</taxon>
        <taxon>Hyphomonadales</taxon>
        <taxon>Hyphomonadaceae</taxon>
        <taxon>Henriciella</taxon>
    </lineage>
</organism>
<gene>
    <name evidence="1" type="ORF">D1223_06270</name>
</gene>
<proteinExistence type="predicted"/>
<dbReference type="OrthoDB" id="7619595at2"/>